<evidence type="ECO:0000256" key="1">
    <source>
        <dbReference type="SAM" id="MobiDB-lite"/>
    </source>
</evidence>
<feature type="signal peptide" evidence="2">
    <location>
        <begin position="1"/>
        <end position="22"/>
    </location>
</feature>
<evidence type="ECO:0000256" key="2">
    <source>
        <dbReference type="SAM" id="SignalP"/>
    </source>
</evidence>
<reference evidence="3 4" key="1">
    <citation type="journal article" date="2021" name="Elife">
        <title>Chloroplast acquisition without the gene transfer in kleptoplastic sea slugs, Plakobranchus ocellatus.</title>
        <authorList>
            <person name="Maeda T."/>
            <person name="Takahashi S."/>
            <person name="Yoshida T."/>
            <person name="Shimamura S."/>
            <person name="Takaki Y."/>
            <person name="Nagai Y."/>
            <person name="Toyoda A."/>
            <person name="Suzuki Y."/>
            <person name="Arimoto A."/>
            <person name="Ishii H."/>
            <person name="Satoh N."/>
            <person name="Nishiyama T."/>
            <person name="Hasebe M."/>
            <person name="Maruyama T."/>
            <person name="Minagawa J."/>
            <person name="Obokata J."/>
            <person name="Shigenobu S."/>
        </authorList>
    </citation>
    <scope>NUCLEOTIDE SEQUENCE [LARGE SCALE GENOMIC DNA]</scope>
</reference>
<comment type="caution">
    <text evidence="3">The sequence shown here is derived from an EMBL/GenBank/DDBJ whole genome shotgun (WGS) entry which is preliminary data.</text>
</comment>
<feature type="region of interest" description="Disordered" evidence="1">
    <location>
        <begin position="63"/>
        <end position="163"/>
    </location>
</feature>
<keyword evidence="2" id="KW-0732">Signal</keyword>
<organism evidence="3 4">
    <name type="scientific">Plakobranchus ocellatus</name>
    <dbReference type="NCBI Taxonomy" id="259542"/>
    <lineage>
        <taxon>Eukaryota</taxon>
        <taxon>Metazoa</taxon>
        <taxon>Spiralia</taxon>
        <taxon>Lophotrochozoa</taxon>
        <taxon>Mollusca</taxon>
        <taxon>Gastropoda</taxon>
        <taxon>Heterobranchia</taxon>
        <taxon>Euthyneura</taxon>
        <taxon>Panpulmonata</taxon>
        <taxon>Sacoglossa</taxon>
        <taxon>Placobranchoidea</taxon>
        <taxon>Plakobranchidae</taxon>
        <taxon>Plakobranchus</taxon>
    </lineage>
</organism>
<protein>
    <submittedName>
        <fullName evidence="3">Uncharacterized protein</fullName>
    </submittedName>
</protein>
<dbReference type="AlphaFoldDB" id="A0AAV3XZC2"/>
<keyword evidence="4" id="KW-1185">Reference proteome</keyword>
<evidence type="ECO:0000313" key="3">
    <source>
        <dbReference type="EMBL" id="GFN75288.1"/>
    </source>
</evidence>
<feature type="chain" id="PRO_5043932341" evidence="2">
    <location>
        <begin position="23"/>
        <end position="163"/>
    </location>
</feature>
<proteinExistence type="predicted"/>
<accession>A0AAV3XZC2</accession>
<evidence type="ECO:0000313" key="4">
    <source>
        <dbReference type="Proteomes" id="UP000735302"/>
    </source>
</evidence>
<name>A0AAV3XZC2_9GAST</name>
<feature type="compositionally biased region" description="Polar residues" evidence="1">
    <location>
        <begin position="98"/>
        <end position="114"/>
    </location>
</feature>
<sequence length="163" mass="18279">MAPMKLTKVWIPAISTLGLVATQIMFSLDTGDQRTTNEPQYIAVFGKSPPSGLFSGASHLIKEEDLPEEEQEESYQHRPVFAPRTTLTQLNEADVRKSSQQRSFSARRTNLTQLNEDDVGKSNQKKPIPARRITLTQQQYLDPDTESPPTDLYVDDGAISEED</sequence>
<dbReference type="Proteomes" id="UP000735302">
    <property type="component" value="Unassembled WGS sequence"/>
</dbReference>
<dbReference type="EMBL" id="BLXT01000264">
    <property type="protein sequence ID" value="GFN75288.1"/>
    <property type="molecule type" value="Genomic_DNA"/>
</dbReference>
<gene>
    <name evidence="3" type="ORF">PoB_000179400</name>
</gene>